<dbReference type="PANTHER" id="PTHR21294">
    <property type="entry name" value="ELECTRON TRANSFER FLAVOPROTEIN BETA-SUBUNIT"/>
    <property type="match status" value="1"/>
</dbReference>
<dbReference type="CDD" id="cd01714">
    <property type="entry name" value="ETF_beta"/>
    <property type="match status" value="1"/>
</dbReference>
<dbReference type="InterPro" id="IPR012255">
    <property type="entry name" value="ETF_b"/>
</dbReference>
<evidence type="ECO:0000256" key="3">
    <source>
        <dbReference type="ARBA" id="ARBA00022982"/>
    </source>
</evidence>
<dbReference type="InterPro" id="IPR033948">
    <property type="entry name" value="ETF_beta_N"/>
</dbReference>
<dbReference type="OrthoDB" id="276685at2759"/>
<dbReference type="Proteomes" id="UP000692954">
    <property type="component" value="Unassembled WGS sequence"/>
</dbReference>
<dbReference type="GO" id="GO:0009055">
    <property type="term" value="F:electron transfer activity"/>
    <property type="evidence" value="ECO:0007669"/>
    <property type="project" value="InterPro"/>
</dbReference>
<gene>
    <name evidence="6" type="ORF">PSON_ATCC_30995.1.T0080267</name>
</gene>
<evidence type="ECO:0000259" key="5">
    <source>
        <dbReference type="SMART" id="SM00893"/>
    </source>
</evidence>
<evidence type="ECO:0000256" key="4">
    <source>
        <dbReference type="PIRNR" id="PIRNR000090"/>
    </source>
</evidence>
<name>A0A8S1KJ97_9CILI</name>
<comment type="function">
    <text evidence="4">The electron transfer flavoprotein serves as a specific electron acceptor for several dehydrogenases, including five acyl-CoA dehydrogenases, glutaryl-CoA and sarcosine dehydrogenase. It transfers the electrons to the main mitochondrial respiratory chain via ETF-ubiquinone oxidoreductase (ETF dehydrogenase).</text>
</comment>
<keyword evidence="4" id="KW-0496">Mitochondrion</keyword>
<sequence length="250" mass="27319">MKVLVAVKRVVDSGIKVRVKPEGIDLQGVKMTINPFCEIAVEEAVRLKEKKLIAEIVAVTIGPKQGAESLRHALALGADKAIHVTTEARIDQAVQPLDVANILAKLVERDNYNLVLMGKQSIDDDFNQTGQMLAGLLDWPQATFASNIQISDGIAQVVREIDGGLQTVKFKLPGVITCDLRLNQPRFASVPNIMKAKSKPLETIPLEKLGKLHNSIQITKNEAPAIRKGGAIVENVDVLLQKLRNEAKLF</sequence>
<proteinExistence type="inferred from homology"/>
<keyword evidence="7" id="KW-1185">Reference proteome</keyword>
<comment type="similarity">
    <text evidence="1 4">Belongs to the ETF beta-subunit/FixA family.</text>
</comment>
<dbReference type="Pfam" id="PF01012">
    <property type="entry name" value="ETF"/>
    <property type="match status" value="1"/>
</dbReference>
<dbReference type="GO" id="GO:0005739">
    <property type="term" value="C:mitochondrion"/>
    <property type="evidence" value="ECO:0007669"/>
    <property type="project" value="UniProtKB-ARBA"/>
</dbReference>
<dbReference type="InterPro" id="IPR014730">
    <property type="entry name" value="ETF_a/b_N"/>
</dbReference>
<comment type="subcellular location">
    <subcellularLocation>
        <location evidence="4">Mitochondrion matrix</location>
    </subcellularLocation>
</comment>
<keyword evidence="2 4" id="KW-0813">Transport</keyword>
<evidence type="ECO:0000313" key="6">
    <source>
        <dbReference type="EMBL" id="CAD8054381.1"/>
    </source>
</evidence>
<dbReference type="SMART" id="SM00893">
    <property type="entry name" value="ETF"/>
    <property type="match status" value="1"/>
</dbReference>
<dbReference type="GO" id="GO:0009063">
    <property type="term" value="P:amino acid catabolic process"/>
    <property type="evidence" value="ECO:0007669"/>
    <property type="project" value="TreeGrafter"/>
</dbReference>
<keyword evidence="3 4" id="KW-0249">Electron transport</keyword>
<evidence type="ECO:0000256" key="2">
    <source>
        <dbReference type="ARBA" id="ARBA00022448"/>
    </source>
</evidence>
<dbReference type="PROSITE" id="PS01065">
    <property type="entry name" value="ETF_BETA"/>
    <property type="match status" value="1"/>
</dbReference>
<comment type="caution">
    <text evidence="6">The sequence shown here is derived from an EMBL/GenBank/DDBJ whole genome shotgun (WGS) entry which is preliminary data.</text>
</comment>
<organism evidence="6 7">
    <name type="scientific">Paramecium sonneborni</name>
    <dbReference type="NCBI Taxonomy" id="65129"/>
    <lineage>
        <taxon>Eukaryota</taxon>
        <taxon>Sar</taxon>
        <taxon>Alveolata</taxon>
        <taxon>Ciliophora</taxon>
        <taxon>Intramacronucleata</taxon>
        <taxon>Oligohymenophorea</taxon>
        <taxon>Peniculida</taxon>
        <taxon>Parameciidae</taxon>
        <taxon>Paramecium</taxon>
    </lineage>
</organism>
<dbReference type="EMBL" id="CAJJDN010000008">
    <property type="protein sequence ID" value="CAD8054381.1"/>
    <property type="molecule type" value="Genomic_DNA"/>
</dbReference>
<dbReference type="InterPro" id="IPR000049">
    <property type="entry name" value="ET-Flavoprotein_bsu_CS"/>
</dbReference>
<protein>
    <recommendedName>
        <fullName evidence="4">Electron transfer flavoprotein subunit beta</fullName>
        <shortName evidence="4">Beta-ETF</shortName>
    </recommendedName>
</protein>
<reference evidence="6" key="1">
    <citation type="submission" date="2021-01" db="EMBL/GenBank/DDBJ databases">
        <authorList>
            <consortium name="Genoscope - CEA"/>
            <person name="William W."/>
        </authorList>
    </citation>
    <scope>NUCLEOTIDE SEQUENCE</scope>
</reference>
<accession>A0A8S1KJ97</accession>
<evidence type="ECO:0000313" key="7">
    <source>
        <dbReference type="Proteomes" id="UP000692954"/>
    </source>
</evidence>
<dbReference type="PANTHER" id="PTHR21294:SF8">
    <property type="entry name" value="ELECTRON TRANSFER FLAVOPROTEIN SUBUNIT BETA"/>
    <property type="match status" value="1"/>
</dbReference>
<feature type="domain" description="Electron transfer flavoprotein alpha/beta-subunit N-terminal" evidence="5">
    <location>
        <begin position="21"/>
        <end position="213"/>
    </location>
</feature>
<comment type="subunit">
    <text evidence="4">Heterodimer of an alpha and a beta subunit.</text>
</comment>
<dbReference type="PIRSF" id="PIRSF000090">
    <property type="entry name" value="Beta-ETF"/>
    <property type="match status" value="1"/>
</dbReference>
<dbReference type="FunFam" id="3.40.50.620:FF:000011">
    <property type="entry name" value="Electron transfer flavoprotein subunit beta"/>
    <property type="match status" value="1"/>
</dbReference>
<dbReference type="AlphaFoldDB" id="A0A8S1KJ97"/>
<dbReference type="GO" id="GO:0033539">
    <property type="term" value="P:fatty acid beta-oxidation using acyl-CoA dehydrogenase"/>
    <property type="evidence" value="ECO:0007669"/>
    <property type="project" value="TreeGrafter"/>
</dbReference>
<evidence type="ECO:0000256" key="1">
    <source>
        <dbReference type="ARBA" id="ARBA00007557"/>
    </source>
</evidence>